<evidence type="ECO:0000259" key="1">
    <source>
        <dbReference type="Pfam" id="PF05089"/>
    </source>
</evidence>
<dbReference type="Proteomes" id="UP000023152">
    <property type="component" value="Unassembled WGS sequence"/>
</dbReference>
<sequence>MYVYNKVTKSPNWWDAPPQYCCVDLLSFSDPLFQQIGSTFIQLQTKYFGTAHIYQADTFNEMRPPNGTSAYLKKASSEVYAAMTATDPQAIWLMQGWLFQDTGFWTNTRIKAYLSGVPNTGMIILDLYSDEAPVYNRTESYFGKPFVWNTLHNFGGTDGLMGDLPSISEGIPGALVFPNSTVMGVGITMEGIWQNYIVYDLTLHMAWNSKVVNLTNFVSRYAMRRYGLPHSVLVTSPAMRDNVTNYILNGWRTLGSTVYTIMTVGHTLGIPKSVVEITPTLDLVKPARRRALFNYWMDGHGDNTSNPLFASNMLRETPVQDTWTTTLLYNPTVIHVAWRDFVRVGDTLSNISKFTYDLVDITRQAMSDLALIHYLNMTSYYKNGDADGVYNEGQTILELIDDMDDILNTHVNWLLGPWIASARGQSNNSSQKDLWEFNARNQITLWGPQGQISDYASKMWGGLVRSYYRPRWKMFVDMLVESVDNGTPWNETIYIDRVFNEFELPWQYSHDTFPVVPVNNTINLSCQLYLKWNFFGDTRCT</sequence>
<name>X6MBK3_RETFI</name>
<comment type="caution">
    <text evidence="3">The sequence shown here is derived from an EMBL/GenBank/DDBJ whole genome shotgun (WGS) entry which is preliminary data.</text>
</comment>
<evidence type="ECO:0000313" key="3">
    <source>
        <dbReference type="EMBL" id="ETO11259.1"/>
    </source>
</evidence>
<evidence type="ECO:0000313" key="4">
    <source>
        <dbReference type="Proteomes" id="UP000023152"/>
    </source>
</evidence>
<accession>X6MBK3</accession>
<dbReference type="Pfam" id="PF12972">
    <property type="entry name" value="NAGLU_C"/>
    <property type="match status" value="1"/>
</dbReference>
<dbReference type="InterPro" id="IPR007781">
    <property type="entry name" value="NAGLU"/>
</dbReference>
<evidence type="ECO:0000259" key="2">
    <source>
        <dbReference type="Pfam" id="PF12972"/>
    </source>
</evidence>
<dbReference type="InterPro" id="IPR024732">
    <property type="entry name" value="NAGLU_C"/>
</dbReference>
<dbReference type="OrthoDB" id="64736at2759"/>
<evidence type="ECO:0008006" key="5">
    <source>
        <dbReference type="Google" id="ProtNLM"/>
    </source>
</evidence>
<organism evidence="3 4">
    <name type="scientific">Reticulomyxa filosa</name>
    <dbReference type="NCBI Taxonomy" id="46433"/>
    <lineage>
        <taxon>Eukaryota</taxon>
        <taxon>Sar</taxon>
        <taxon>Rhizaria</taxon>
        <taxon>Retaria</taxon>
        <taxon>Foraminifera</taxon>
        <taxon>Monothalamids</taxon>
        <taxon>Reticulomyxidae</taxon>
        <taxon>Reticulomyxa</taxon>
    </lineage>
</organism>
<dbReference type="Gene3D" id="1.20.120.670">
    <property type="entry name" value="N-acetyl-b-d-glucoasminidase"/>
    <property type="match status" value="1"/>
</dbReference>
<dbReference type="Gene3D" id="3.20.20.80">
    <property type="entry name" value="Glycosidases"/>
    <property type="match status" value="1"/>
</dbReference>
<dbReference type="PANTHER" id="PTHR12872">
    <property type="entry name" value="ALPHA-N-ACETYLGLUCOSAMINIDASE"/>
    <property type="match status" value="1"/>
</dbReference>
<feature type="domain" description="Alpha-N-acetylglucosaminidase tim-barrel" evidence="1">
    <location>
        <begin position="5"/>
        <end position="208"/>
    </location>
</feature>
<dbReference type="OMA" id="FYRERWK"/>
<dbReference type="AlphaFoldDB" id="X6MBK3"/>
<dbReference type="InterPro" id="IPR024733">
    <property type="entry name" value="NAGLU_tim-barrel"/>
</dbReference>
<keyword evidence="4" id="KW-1185">Reference proteome</keyword>
<dbReference type="Pfam" id="PF05089">
    <property type="entry name" value="NAGLU"/>
    <property type="match status" value="1"/>
</dbReference>
<proteinExistence type="predicted"/>
<feature type="domain" description="Alpha-N-acetylglucosaminidase C-terminal" evidence="2">
    <location>
        <begin position="217"/>
        <end position="531"/>
    </location>
</feature>
<protein>
    <recommendedName>
        <fullName evidence="5">Alpha-N-acetylglucosaminidase</fullName>
    </recommendedName>
</protein>
<reference evidence="3 4" key="1">
    <citation type="journal article" date="2013" name="Curr. Biol.">
        <title>The Genome of the Foraminiferan Reticulomyxa filosa.</title>
        <authorList>
            <person name="Glockner G."/>
            <person name="Hulsmann N."/>
            <person name="Schleicher M."/>
            <person name="Noegel A.A."/>
            <person name="Eichinger L."/>
            <person name="Gallinger C."/>
            <person name="Pawlowski J."/>
            <person name="Sierra R."/>
            <person name="Euteneuer U."/>
            <person name="Pillet L."/>
            <person name="Moustafa A."/>
            <person name="Platzer M."/>
            <person name="Groth M."/>
            <person name="Szafranski K."/>
            <person name="Schliwa M."/>
        </authorList>
    </citation>
    <scope>NUCLEOTIDE SEQUENCE [LARGE SCALE GENOMIC DNA]</scope>
</reference>
<dbReference type="EMBL" id="ASPP01022607">
    <property type="protein sequence ID" value="ETO11259.1"/>
    <property type="molecule type" value="Genomic_DNA"/>
</dbReference>
<gene>
    <name evidence="3" type="ORF">RFI_26116</name>
</gene>
<dbReference type="PANTHER" id="PTHR12872:SF1">
    <property type="entry name" value="ALPHA-N-ACETYLGLUCOSAMINIDASE"/>
    <property type="match status" value="1"/>
</dbReference>